<keyword evidence="3" id="KW-1185">Reference proteome</keyword>
<sequence length="229" mass="25892">MTRSGSLAPKHRRCRCASKGTITQAAHLKPKLPSSPGFDANPSQDGLPHYEDGLSSPATVLPENHPQLSISQVLTCPGTPPSLYETVFMESPSDRPSHVPISTDTSRQMLPCIAFKGTSRVQLPVELYLLCSKDLDLQFTKQIVLGMMFEIDDEEEALQKLLSDLNLCIDRVLNVAGVSKRFQRMQNILHRIQEVHGWIVELQTHVFAEGREYLVREYDNMALMYQREW</sequence>
<accession>A0AA39J600</accession>
<protein>
    <submittedName>
        <fullName evidence="2">Uncharacterized protein</fullName>
    </submittedName>
</protein>
<comment type="caution">
    <text evidence="2">The sequence shown here is derived from an EMBL/GenBank/DDBJ whole genome shotgun (WGS) entry which is preliminary data.</text>
</comment>
<evidence type="ECO:0000313" key="3">
    <source>
        <dbReference type="Proteomes" id="UP001175211"/>
    </source>
</evidence>
<organism evidence="2 3">
    <name type="scientific">Armillaria tabescens</name>
    <name type="common">Ringless honey mushroom</name>
    <name type="synonym">Agaricus tabescens</name>
    <dbReference type="NCBI Taxonomy" id="1929756"/>
    <lineage>
        <taxon>Eukaryota</taxon>
        <taxon>Fungi</taxon>
        <taxon>Dikarya</taxon>
        <taxon>Basidiomycota</taxon>
        <taxon>Agaricomycotina</taxon>
        <taxon>Agaricomycetes</taxon>
        <taxon>Agaricomycetidae</taxon>
        <taxon>Agaricales</taxon>
        <taxon>Marasmiineae</taxon>
        <taxon>Physalacriaceae</taxon>
        <taxon>Desarmillaria</taxon>
    </lineage>
</organism>
<dbReference type="RefSeq" id="XP_060322187.1">
    <property type="nucleotide sequence ID" value="XM_060470554.1"/>
</dbReference>
<proteinExistence type="predicted"/>
<evidence type="ECO:0000256" key="1">
    <source>
        <dbReference type="SAM" id="MobiDB-lite"/>
    </source>
</evidence>
<reference evidence="2" key="1">
    <citation type="submission" date="2023-06" db="EMBL/GenBank/DDBJ databases">
        <authorList>
            <consortium name="Lawrence Berkeley National Laboratory"/>
            <person name="Ahrendt S."/>
            <person name="Sahu N."/>
            <person name="Indic B."/>
            <person name="Wong-Bajracharya J."/>
            <person name="Merenyi Z."/>
            <person name="Ke H.-M."/>
            <person name="Monk M."/>
            <person name="Kocsube S."/>
            <person name="Drula E."/>
            <person name="Lipzen A."/>
            <person name="Balint B."/>
            <person name="Henrissat B."/>
            <person name="Andreopoulos B."/>
            <person name="Martin F.M."/>
            <person name="Harder C.B."/>
            <person name="Rigling D."/>
            <person name="Ford K.L."/>
            <person name="Foster G.D."/>
            <person name="Pangilinan J."/>
            <person name="Papanicolaou A."/>
            <person name="Barry K."/>
            <person name="LaButti K."/>
            <person name="Viragh M."/>
            <person name="Koriabine M."/>
            <person name="Yan M."/>
            <person name="Riley R."/>
            <person name="Champramary S."/>
            <person name="Plett K.L."/>
            <person name="Tsai I.J."/>
            <person name="Slot J."/>
            <person name="Sipos G."/>
            <person name="Plett J."/>
            <person name="Nagy L.G."/>
            <person name="Grigoriev I.V."/>
        </authorList>
    </citation>
    <scope>NUCLEOTIDE SEQUENCE</scope>
    <source>
        <strain evidence="2">CCBAS 213</strain>
    </source>
</reference>
<dbReference type="GeneID" id="85354102"/>
<dbReference type="EMBL" id="JAUEPS010000132">
    <property type="protein sequence ID" value="KAK0436080.1"/>
    <property type="molecule type" value="Genomic_DNA"/>
</dbReference>
<evidence type="ECO:0000313" key="2">
    <source>
        <dbReference type="EMBL" id="KAK0436080.1"/>
    </source>
</evidence>
<name>A0AA39J600_ARMTA</name>
<dbReference type="AlphaFoldDB" id="A0AA39J600"/>
<gene>
    <name evidence="2" type="ORF">EV420DRAFT_1487673</name>
</gene>
<dbReference type="Proteomes" id="UP001175211">
    <property type="component" value="Unassembled WGS sequence"/>
</dbReference>
<feature type="region of interest" description="Disordered" evidence="1">
    <location>
        <begin position="25"/>
        <end position="62"/>
    </location>
</feature>